<name>A0A1S3YGF9_TOBAC</name>
<dbReference type="PANTHER" id="PTHR31589:SF139">
    <property type="entry name" value="NEPROSIN DOMAIN-CONTAINING PROTEIN"/>
    <property type="match status" value="1"/>
</dbReference>
<dbReference type="InterPro" id="IPR004314">
    <property type="entry name" value="Neprosin"/>
</dbReference>
<dbReference type="KEGG" id="nta:107775845"/>
<accession>A0A1S3YGF9</accession>
<dbReference type="PANTHER" id="PTHR31589">
    <property type="entry name" value="PROTEIN, PUTATIVE (DUF239)-RELATED-RELATED"/>
    <property type="match status" value="1"/>
</dbReference>
<dbReference type="Pfam" id="PF03080">
    <property type="entry name" value="Neprosin"/>
    <property type="match status" value="1"/>
</dbReference>
<dbReference type="Pfam" id="PF14365">
    <property type="entry name" value="Neprosin_AP"/>
    <property type="match status" value="1"/>
</dbReference>
<evidence type="ECO:0000259" key="1">
    <source>
        <dbReference type="PROSITE" id="PS52045"/>
    </source>
</evidence>
<dbReference type="InterPro" id="IPR025521">
    <property type="entry name" value="Neprosin_propep"/>
</dbReference>
<dbReference type="RefSeq" id="XP_016451118.1">
    <property type="nucleotide sequence ID" value="XM_016595632.1"/>
</dbReference>
<evidence type="ECO:0000313" key="2">
    <source>
        <dbReference type="RefSeq" id="XP_016451118.1"/>
    </source>
</evidence>
<gene>
    <name evidence="2" type="primary">LOC107775845</name>
</gene>
<feature type="domain" description="Neprosin PEP catalytic" evidence="1">
    <location>
        <begin position="204"/>
        <end position="446"/>
    </location>
</feature>
<organism evidence="2">
    <name type="scientific">Nicotiana tabacum</name>
    <name type="common">Common tobacco</name>
    <dbReference type="NCBI Taxonomy" id="4097"/>
    <lineage>
        <taxon>Eukaryota</taxon>
        <taxon>Viridiplantae</taxon>
        <taxon>Streptophyta</taxon>
        <taxon>Embryophyta</taxon>
        <taxon>Tracheophyta</taxon>
        <taxon>Spermatophyta</taxon>
        <taxon>Magnoliopsida</taxon>
        <taxon>eudicotyledons</taxon>
        <taxon>Gunneridae</taxon>
        <taxon>Pentapetalae</taxon>
        <taxon>asterids</taxon>
        <taxon>lamiids</taxon>
        <taxon>Solanales</taxon>
        <taxon>Solanaceae</taxon>
        <taxon>Nicotianoideae</taxon>
        <taxon>Nicotianeae</taxon>
        <taxon>Nicotiana</taxon>
    </lineage>
</organism>
<protein>
    <recommendedName>
        <fullName evidence="1">Neprosin PEP catalytic domain-containing protein</fullName>
    </recommendedName>
</protein>
<dbReference type="AlphaFoldDB" id="A0A1S3YGF9"/>
<dbReference type="InterPro" id="IPR053168">
    <property type="entry name" value="Glutamic_endopeptidase"/>
</dbReference>
<dbReference type="OMA" id="SAVIWEV"/>
<dbReference type="STRING" id="4097.A0A1S3YGF9"/>
<dbReference type="PaxDb" id="4097-A0A1S3YGF9"/>
<reference evidence="2" key="1">
    <citation type="submission" date="2025-08" db="UniProtKB">
        <authorList>
            <consortium name="RefSeq"/>
        </authorList>
    </citation>
    <scope>IDENTIFICATION</scope>
</reference>
<dbReference type="OrthoDB" id="1247575at2759"/>
<proteinExistence type="predicted"/>
<dbReference type="PROSITE" id="PS52045">
    <property type="entry name" value="NEPROSIN_PEP_CD"/>
    <property type="match status" value="1"/>
</dbReference>
<sequence length="446" mass="49650">MYLEASSCRPCTVEGFSTLKSSAIEQPPGMNIFKGGSQAGSSIAKLAAGLPRSTTSEVVSAVIWEVEATFWGTDFEVFAIVIGESLKEIEKVMAFLNYEVEGLSKKDNEELGRQLKLLNKPAIKTIKTEYGDIYDCVDFYQQPAFDHPLLKNHTYYPQRDKESSTSNSSFKMGLKDGGCPMGTVPIRRTTKEDLIRERRFNASYARGTFHFALEQTSNDPRNQISGAGTTASMYNPKVLPNQWSASVVKVQNGRDQIQAGWRVDPILYGDTHTRFYSLFKAGTTQCFNTRCPGFVIVNTQIPLDKVFKTTRPGTLFEETFFIERDLKNGRWWLRYGPDFAQIGFWPPELFTGLKGFASQAAWGGETFSSVPTFPQMGSGRIPLVVSTNEDAYCSKISILDSAGKTKDPGRLSRFEDAHALYQVVDEPVTNEDFGHTVFYGGPGSVK</sequence>